<dbReference type="PRINTS" id="PR00109">
    <property type="entry name" value="TYRKINASE"/>
</dbReference>
<keyword evidence="5" id="KW-0723">Serine/threonine-protein kinase</keyword>
<dbReference type="Pfam" id="PF07714">
    <property type="entry name" value="PK_Tyr_Ser-Thr"/>
    <property type="match status" value="1"/>
</dbReference>
<sequence>MCNKTLKITDFGLAREWHRTTRMSAAGTYAWMAPEVIKSSVFSKGSDIWSYGVLLWELLTGEVPYRGIDGLAVAYGVAVNKLTLPVPSTCPEPFAKLMKECWQQDPHIRPSFALILEQLTAIERAVMTEMPQESFHSMQDDWKLEIQQMFDELRTKEKVSNI</sequence>
<gene>
    <name evidence="14" type="ORF">Cadr_000008852</name>
</gene>
<evidence type="ECO:0000256" key="4">
    <source>
        <dbReference type="ARBA" id="ARBA00022443"/>
    </source>
</evidence>
<comment type="caution">
    <text evidence="14">The sequence shown here is derived from an EMBL/GenBank/DDBJ whole genome shotgun (WGS) entry which is preliminary data.</text>
</comment>
<reference evidence="14 15" key="1">
    <citation type="journal article" date="2019" name="Mol. Ecol. Resour.">
        <title>Improving Illumina assemblies with Hi-C and long reads: an example with the North African dromedary.</title>
        <authorList>
            <person name="Elbers J.P."/>
            <person name="Rogers M.F."/>
            <person name="Perelman P.L."/>
            <person name="Proskuryakova A.A."/>
            <person name="Serdyukova N.A."/>
            <person name="Johnson W.E."/>
            <person name="Horin P."/>
            <person name="Corander J."/>
            <person name="Murphy D."/>
            <person name="Burger P.A."/>
        </authorList>
    </citation>
    <scope>NUCLEOTIDE SEQUENCE [LARGE SCALE GENOMIC DNA]</scope>
    <source>
        <strain evidence="14">Drom800</strain>
        <tissue evidence="14">Blood</tissue>
    </source>
</reference>
<accession>A0A5N4DK46</accession>
<dbReference type="SUPFAM" id="SSF56112">
    <property type="entry name" value="Protein kinase-like (PK-like)"/>
    <property type="match status" value="1"/>
</dbReference>
<dbReference type="InterPro" id="IPR011009">
    <property type="entry name" value="Kinase-like_dom_sf"/>
</dbReference>
<dbReference type="EMBL" id="JWIN03000011">
    <property type="protein sequence ID" value="KAB1271522.1"/>
    <property type="molecule type" value="Genomic_DNA"/>
</dbReference>
<comment type="similarity">
    <text evidence="2">Belongs to the protein kinase superfamily. STE Ser/Thr protein kinase family. MAP kinase kinase kinase subfamily.</text>
</comment>
<evidence type="ECO:0000256" key="10">
    <source>
        <dbReference type="ARBA" id="ARBA00022840"/>
    </source>
</evidence>
<dbReference type="PANTHER" id="PTHR44329">
    <property type="entry name" value="SERINE/THREONINE-PROTEIN KINASE TNNI3K-RELATED"/>
    <property type="match status" value="1"/>
</dbReference>
<dbReference type="FunFam" id="1.10.510.10:FF:000076">
    <property type="entry name" value="Mitogen-activated protein kinase kinase kinase"/>
    <property type="match status" value="1"/>
</dbReference>
<evidence type="ECO:0000256" key="7">
    <source>
        <dbReference type="ARBA" id="ARBA00022737"/>
    </source>
</evidence>
<keyword evidence="8" id="KW-0547">Nucleotide-binding</keyword>
<keyword evidence="10" id="KW-0067">ATP-binding</keyword>
<comment type="catalytic activity">
    <reaction evidence="11">
        <text>L-threonyl-[protein] + ATP = O-phospho-L-threonyl-[protein] + ADP + H(+)</text>
        <dbReference type="Rhea" id="RHEA:46608"/>
        <dbReference type="Rhea" id="RHEA-COMP:11060"/>
        <dbReference type="Rhea" id="RHEA-COMP:11605"/>
        <dbReference type="ChEBI" id="CHEBI:15378"/>
        <dbReference type="ChEBI" id="CHEBI:30013"/>
        <dbReference type="ChEBI" id="CHEBI:30616"/>
        <dbReference type="ChEBI" id="CHEBI:61977"/>
        <dbReference type="ChEBI" id="CHEBI:456216"/>
        <dbReference type="EC" id="2.7.11.25"/>
    </reaction>
</comment>
<dbReference type="PANTHER" id="PTHR44329:SF30">
    <property type="entry name" value="MITOGEN-ACTIVATED PROTEIN KINASE KINASE KINASE 21"/>
    <property type="match status" value="1"/>
</dbReference>
<dbReference type="PROSITE" id="PS50011">
    <property type="entry name" value="PROTEIN_KINASE_DOM"/>
    <property type="match status" value="1"/>
</dbReference>
<keyword evidence="9 14" id="KW-0418">Kinase</keyword>
<dbReference type="GO" id="GO:0004706">
    <property type="term" value="F:JUN kinase kinase kinase activity"/>
    <property type="evidence" value="ECO:0007669"/>
    <property type="project" value="TreeGrafter"/>
</dbReference>
<evidence type="ECO:0000259" key="13">
    <source>
        <dbReference type="PROSITE" id="PS50011"/>
    </source>
</evidence>
<organism evidence="14 15">
    <name type="scientific">Camelus dromedarius</name>
    <name type="common">Dromedary</name>
    <name type="synonym">Arabian camel</name>
    <dbReference type="NCBI Taxonomy" id="9838"/>
    <lineage>
        <taxon>Eukaryota</taxon>
        <taxon>Metazoa</taxon>
        <taxon>Chordata</taxon>
        <taxon>Craniata</taxon>
        <taxon>Vertebrata</taxon>
        <taxon>Euteleostomi</taxon>
        <taxon>Mammalia</taxon>
        <taxon>Eutheria</taxon>
        <taxon>Laurasiatheria</taxon>
        <taxon>Artiodactyla</taxon>
        <taxon>Tylopoda</taxon>
        <taxon>Camelidae</taxon>
        <taxon>Camelus</taxon>
    </lineage>
</organism>
<dbReference type="Proteomes" id="UP000299084">
    <property type="component" value="Unassembled WGS sequence"/>
</dbReference>
<dbReference type="InterPro" id="IPR000719">
    <property type="entry name" value="Prot_kinase_dom"/>
</dbReference>
<protein>
    <recommendedName>
        <fullName evidence="3">mitogen-activated protein kinase kinase kinase</fullName>
        <ecNumber evidence="3">2.7.11.25</ecNumber>
    </recommendedName>
</protein>
<evidence type="ECO:0000256" key="9">
    <source>
        <dbReference type="ARBA" id="ARBA00022777"/>
    </source>
</evidence>
<keyword evidence="6" id="KW-0808">Transferase</keyword>
<dbReference type="AlphaFoldDB" id="A0A5N4DK46"/>
<keyword evidence="4" id="KW-0728">SH3 domain</keyword>
<evidence type="ECO:0000256" key="8">
    <source>
        <dbReference type="ARBA" id="ARBA00022741"/>
    </source>
</evidence>
<name>A0A5N4DK46_CAMDR</name>
<comment type="cofactor">
    <cofactor evidence="1">
        <name>Mg(2+)</name>
        <dbReference type="ChEBI" id="CHEBI:18420"/>
    </cofactor>
</comment>
<comment type="catalytic activity">
    <reaction evidence="12">
        <text>L-seryl-[protein] + ATP = O-phospho-L-seryl-[protein] + ADP + H(+)</text>
        <dbReference type="Rhea" id="RHEA:17989"/>
        <dbReference type="Rhea" id="RHEA-COMP:9863"/>
        <dbReference type="Rhea" id="RHEA-COMP:11604"/>
        <dbReference type="ChEBI" id="CHEBI:15378"/>
        <dbReference type="ChEBI" id="CHEBI:29999"/>
        <dbReference type="ChEBI" id="CHEBI:30616"/>
        <dbReference type="ChEBI" id="CHEBI:83421"/>
        <dbReference type="ChEBI" id="CHEBI:456216"/>
        <dbReference type="EC" id="2.7.11.25"/>
    </reaction>
</comment>
<keyword evidence="7" id="KW-0677">Repeat</keyword>
<evidence type="ECO:0000256" key="3">
    <source>
        <dbReference type="ARBA" id="ARBA00012406"/>
    </source>
</evidence>
<evidence type="ECO:0000256" key="11">
    <source>
        <dbReference type="ARBA" id="ARBA00047559"/>
    </source>
</evidence>
<evidence type="ECO:0000256" key="2">
    <source>
        <dbReference type="ARBA" id="ARBA00006529"/>
    </source>
</evidence>
<evidence type="ECO:0000313" key="14">
    <source>
        <dbReference type="EMBL" id="KAB1271522.1"/>
    </source>
</evidence>
<evidence type="ECO:0000256" key="6">
    <source>
        <dbReference type="ARBA" id="ARBA00022679"/>
    </source>
</evidence>
<evidence type="ECO:0000256" key="5">
    <source>
        <dbReference type="ARBA" id="ARBA00022527"/>
    </source>
</evidence>
<keyword evidence="15" id="KW-1185">Reference proteome</keyword>
<dbReference type="EC" id="2.7.11.25" evidence="3"/>
<dbReference type="InterPro" id="IPR051681">
    <property type="entry name" value="Ser/Thr_Kinases-Pseudokinases"/>
</dbReference>
<proteinExistence type="inferred from homology"/>
<dbReference type="Gene3D" id="1.10.510.10">
    <property type="entry name" value="Transferase(Phosphotransferase) domain 1"/>
    <property type="match status" value="1"/>
</dbReference>
<dbReference type="GO" id="GO:0005524">
    <property type="term" value="F:ATP binding"/>
    <property type="evidence" value="ECO:0007669"/>
    <property type="project" value="UniProtKB-KW"/>
</dbReference>
<evidence type="ECO:0000256" key="1">
    <source>
        <dbReference type="ARBA" id="ARBA00001946"/>
    </source>
</evidence>
<evidence type="ECO:0000256" key="12">
    <source>
        <dbReference type="ARBA" id="ARBA00048329"/>
    </source>
</evidence>
<evidence type="ECO:0000313" key="15">
    <source>
        <dbReference type="Proteomes" id="UP000299084"/>
    </source>
</evidence>
<dbReference type="InterPro" id="IPR001245">
    <property type="entry name" value="Ser-Thr/Tyr_kinase_cat_dom"/>
</dbReference>
<feature type="domain" description="Protein kinase" evidence="13">
    <location>
        <begin position="1"/>
        <end position="122"/>
    </location>
</feature>